<reference evidence="1 2" key="2">
    <citation type="submission" date="2017-09" db="EMBL/GenBank/DDBJ databases">
        <title>Extensive intraspecific genome diversity in a model arbuscular mycorrhizal fungus.</title>
        <authorList>
            <person name="Chen E.C."/>
            <person name="Morin E."/>
            <person name="Beaudet D."/>
            <person name="Noel J."/>
            <person name="Ndikumana S."/>
            <person name="Charron P."/>
            <person name="St-Onge C."/>
            <person name="Giorgi J."/>
            <person name="Grigoriev I.V."/>
            <person name="Roux C."/>
            <person name="Martin F.M."/>
            <person name="Corradi N."/>
        </authorList>
    </citation>
    <scope>NUCLEOTIDE SEQUENCE [LARGE SCALE GENOMIC DNA]</scope>
    <source>
        <strain evidence="1 2">A5</strain>
    </source>
</reference>
<evidence type="ECO:0000313" key="1">
    <source>
        <dbReference type="EMBL" id="PKC04443.1"/>
    </source>
</evidence>
<organism evidence="1 2">
    <name type="scientific">Rhizophagus irregularis</name>
    <dbReference type="NCBI Taxonomy" id="588596"/>
    <lineage>
        <taxon>Eukaryota</taxon>
        <taxon>Fungi</taxon>
        <taxon>Fungi incertae sedis</taxon>
        <taxon>Mucoromycota</taxon>
        <taxon>Glomeromycotina</taxon>
        <taxon>Glomeromycetes</taxon>
        <taxon>Glomerales</taxon>
        <taxon>Glomeraceae</taxon>
        <taxon>Rhizophagus</taxon>
    </lineage>
</organism>
<protein>
    <submittedName>
        <fullName evidence="1">Uncharacterized protein</fullName>
    </submittedName>
</protein>
<dbReference type="AlphaFoldDB" id="A0A2I1DWD9"/>
<reference evidence="1 2" key="1">
    <citation type="submission" date="2016-04" db="EMBL/GenBank/DDBJ databases">
        <title>Genome analyses suggest a sexual origin of heterokaryosis in a supposedly ancient asexual fungus.</title>
        <authorList>
            <person name="Ropars J."/>
            <person name="Sedzielewska K."/>
            <person name="Noel J."/>
            <person name="Charron P."/>
            <person name="Farinelli L."/>
            <person name="Marton T."/>
            <person name="Kruger M."/>
            <person name="Pelin A."/>
            <person name="Brachmann A."/>
            <person name="Corradi N."/>
        </authorList>
    </citation>
    <scope>NUCLEOTIDE SEQUENCE [LARGE SCALE GENOMIC DNA]</scope>
    <source>
        <strain evidence="1 2">A5</strain>
    </source>
</reference>
<gene>
    <name evidence="1" type="ORF">RhiirA5_2855</name>
</gene>
<proteinExistence type="predicted"/>
<name>A0A2I1DWD9_9GLOM</name>
<dbReference type="EMBL" id="LLXJ01001009">
    <property type="protein sequence ID" value="PKC04443.1"/>
    <property type="molecule type" value="Genomic_DNA"/>
</dbReference>
<evidence type="ECO:0000313" key="2">
    <source>
        <dbReference type="Proteomes" id="UP000232722"/>
    </source>
</evidence>
<sequence length="58" mass="7181">MYYMNGHFYNDQHNGGSTWRAIKYYSLYYVMMKLLYYHERILISIYIICVYSISKCKM</sequence>
<dbReference type="Proteomes" id="UP000232722">
    <property type="component" value="Unassembled WGS sequence"/>
</dbReference>
<accession>A0A2I1DWD9</accession>
<comment type="caution">
    <text evidence="1">The sequence shown here is derived from an EMBL/GenBank/DDBJ whole genome shotgun (WGS) entry which is preliminary data.</text>
</comment>